<dbReference type="OrthoDB" id="2140105at2759"/>
<evidence type="ECO:0000259" key="2">
    <source>
        <dbReference type="Pfam" id="PF12051"/>
    </source>
</evidence>
<feature type="transmembrane region" description="Helical" evidence="1">
    <location>
        <begin position="40"/>
        <end position="62"/>
    </location>
</feature>
<evidence type="ECO:0000256" key="1">
    <source>
        <dbReference type="SAM" id="Phobius"/>
    </source>
</evidence>
<keyword evidence="1" id="KW-1133">Transmembrane helix</keyword>
<accession>A0A317SE55</accession>
<comment type="caution">
    <text evidence="3">The sequence shown here is derived from an EMBL/GenBank/DDBJ whole genome shotgun (WGS) entry which is preliminary data.</text>
</comment>
<dbReference type="InterPro" id="IPR053001">
    <property type="entry name" value="MNNG_permease-like"/>
</dbReference>
<feature type="transmembrane region" description="Helical" evidence="1">
    <location>
        <begin position="213"/>
        <end position="232"/>
    </location>
</feature>
<gene>
    <name evidence="3" type="ORF">C7212DRAFT_366933</name>
</gene>
<dbReference type="PANTHER" id="PTHR34814:SF1">
    <property type="entry name" value="NITROSOGUANIDINE RESISTANCE PROTEIN SNG1"/>
    <property type="match status" value="1"/>
</dbReference>
<sequence length="407" mass="45763">MLARYPSSLESEAYAMSTLETVGFFDRSIRRKRNGIIKKWAGMTLLIGVFMLAFLSLFWGVLSRTYQNLPVLGVIVVDFDSPTHEAALIGPAVLRAAKSRNTLRPPRLGYIVEPPDEYPDGEMQVRRVVYEQKHWAAISIACNATGRPGEVDGVVDLLPYLDDLKSEVVHGFSEVWIPRVVHDEGLRRNMVRVPLAVNPGFGFRMINLRPFDVPVAIPAVSVGLLCIPPLALPRATLTTYFFLSLAYSLVPLSFQIPFSRSSLPQTTPGGASNYSFPVYWMLNWVGMSSLGLPSENMSMVLGPPWFALWLIFWAITNVSTSFYPLVLAPGIYRFGYAWPLHNIVQATRSIVFDVRSEIGRNFGVLFAWVCVSILLFPICAMVARRRTERGRVKEEMRVREEGNRVSR</sequence>
<dbReference type="STRING" id="42249.A0A317SE55"/>
<evidence type="ECO:0000313" key="3">
    <source>
        <dbReference type="EMBL" id="PWW71890.1"/>
    </source>
</evidence>
<dbReference type="InterPro" id="IPR022703">
    <property type="entry name" value="DUF3533"/>
</dbReference>
<feature type="domain" description="DUF3533" evidence="2">
    <location>
        <begin position="236"/>
        <end position="373"/>
    </location>
</feature>
<feature type="transmembrane region" description="Helical" evidence="1">
    <location>
        <begin position="239"/>
        <end position="258"/>
    </location>
</feature>
<dbReference type="GO" id="GO:0016020">
    <property type="term" value="C:membrane"/>
    <property type="evidence" value="ECO:0007669"/>
    <property type="project" value="TreeGrafter"/>
</dbReference>
<dbReference type="AlphaFoldDB" id="A0A317SE55"/>
<evidence type="ECO:0000313" key="4">
    <source>
        <dbReference type="Proteomes" id="UP000246991"/>
    </source>
</evidence>
<feature type="domain" description="DUF3533" evidence="2">
    <location>
        <begin position="44"/>
        <end position="146"/>
    </location>
</feature>
<feature type="transmembrane region" description="Helical" evidence="1">
    <location>
        <begin position="306"/>
        <end position="332"/>
    </location>
</feature>
<protein>
    <recommendedName>
        <fullName evidence="2">DUF3533 domain-containing protein</fullName>
    </recommendedName>
</protein>
<keyword evidence="4" id="KW-1185">Reference proteome</keyword>
<reference evidence="3 4" key="1">
    <citation type="submission" date="2018-03" db="EMBL/GenBank/DDBJ databases">
        <title>Genomes of Pezizomycetes fungi and the evolution of truffles.</title>
        <authorList>
            <person name="Murat C."/>
            <person name="Payen T."/>
            <person name="Noel B."/>
            <person name="Kuo A."/>
            <person name="Martin F.M."/>
        </authorList>
    </citation>
    <scope>NUCLEOTIDE SEQUENCE [LARGE SCALE GENOMIC DNA]</scope>
    <source>
        <strain evidence="3">091103-1</strain>
    </source>
</reference>
<name>A0A317SE55_9PEZI</name>
<dbReference type="PANTHER" id="PTHR34814">
    <property type="entry name" value="NITROSOGUANIDINE RESISTANCE PROTEIN SNG1"/>
    <property type="match status" value="1"/>
</dbReference>
<feature type="transmembrane region" description="Helical" evidence="1">
    <location>
        <begin position="278"/>
        <end position="294"/>
    </location>
</feature>
<organism evidence="3 4">
    <name type="scientific">Tuber magnatum</name>
    <name type="common">white Piedmont truffle</name>
    <dbReference type="NCBI Taxonomy" id="42249"/>
    <lineage>
        <taxon>Eukaryota</taxon>
        <taxon>Fungi</taxon>
        <taxon>Dikarya</taxon>
        <taxon>Ascomycota</taxon>
        <taxon>Pezizomycotina</taxon>
        <taxon>Pezizomycetes</taxon>
        <taxon>Pezizales</taxon>
        <taxon>Tuberaceae</taxon>
        <taxon>Tuber</taxon>
    </lineage>
</organism>
<dbReference type="Proteomes" id="UP000246991">
    <property type="component" value="Unassembled WGS sequence"/>
</dbReference>
<keyword evidence="1" id="KW-0472">Membrane</keyword>
<feature type="transmembrane region" description="Helical" evidence="1">
    <location>
        <begin position="362"/>
        <end position="383"/>
    </location>
</feature>
<dbReference type="EMBL" id="PYWC01000129">
    <property type="protein sequence ID" value="PWW71890.1"/>
    <property type="molecule type" value="Genomic_DNA"/>
</dbReference>
<dbReference type="Pfam" id="PF12051">
    <property type="entry name" value="DUF3533"/>
    <property type="match status" value="2"/>
</dbReference>
<proteinExistence type="predicted"/>
<keyword evidence="1" id="KW-0812">Transmembrane</keyword>